<comment type="caution">
    <text evidence="4">The sequence shown here is derived from an EMBL/GenBank/DDBJ whole genome shotgun (WGS) entry which is preliminary data.</text>
</comment>
<organism evidence="4 5">
    <name type="scientific">Streptomyces ovatisporus</name>
    <dbReference type="NCBI Taxonomy" id="1128682"/>
    <lineage>
        <taxon>Bacteria</taxon>
        <taxon>Bacillati</taxon>
        <taxon>Actinomycetota</taxon>
        <taxon>Actinomycetes</taxon>
        <taxon>Kitasatosporales</taxon>
        <taxon>Streptomycetaceae</taxon>
        <taxon>Streptomyces</taxon>
    </lineage>
</organism>
<protein>
    <submittedName>
        <fullName evidence="4">SRPBCC family protein</fullName>
    </submittedName>
</protein>
<feature type="region of interest" description="Disordered" evidence="2">
    <location>
        <begin position="160"/>
        <end position="180"/>
    </location>
</feature>
<name>A0ABV9AAN5_9ACTN</name>
<comment type="similarity">
    <text evidence="1">Belongs to the AHA1 family.</text>
</comment>
<dbReference type="EMBL" id="JBHSFH010000008">
    <property type="protein sequence ID" value="MFC4495951.1"/>
    <property type="molecule type" value="Genomic_DNA"/>
</dbReference>
<evidence type="ECO:0000313" key="5">
    <source>
        <dbReference type="Proteomes" id="UP001595997"/>
    </source>
</evidence>
<dbReference type="Proteomes" id="UP001595997">
    <property type="component" value="Unassembled WGS sequence"/>
</dbReference>
<proteinExistence type="inferred from homology"/>
<dbReference type="InterPro" id="IPR013538">
    <property type="entry name" value="ASHA1/2-like_C"/>
</dbReference>
<evidence type="ECO:0000256" key="1">
    <source>
        <dbReference type="ARBA" id="ARBA00006817"/>
    </source>
</evidence>
<reference evidence="5" key="1">
    <citation type="journal article" date="2019" name="Int. J. Syst. Evol. Microbiol.">
        <title>The Global Catalogue of Microorganisms (GCM) 10K type strain sequencing project: providing services to taxonomists for standard genome sequencing and annotation.</title>
        <authorList>
            <consortium name="The Broad Institute Genomics Platform"/>
            <consortium name="The Broad Institute Genome Sequencing Center for Infectious Disease"/>
            <person name="Wu L."/>
            <person name="Ma J."/>
        </authorList>
    </citation>
    <scope>NUCLEOTIDE SEQUENCE [LARGE SCALE GENOMIC DNA]</scope>
    <source>
        <strain evidence="5">CGMCC 4.7357</strain>
    </source>
</reference>
<dbReference type="Gene3D" id="3.30.530.20">
    <property type="match status" value="1"/>
</dbReference>
<feature type="domain" description="Activator of Hsp90 ATPase homologue 1/2-like C-terminal" evidence="3">
    <location>
        <begin position="23"/>
        <end position="133"/>
    </location>
</feature>
<dbReference type="InterPro" id="IPR023393">
    <property type="entry name" value="START-like_dom_sf"/>
</dbReference>
<gene>
    <name evidence="4" type="ORF">ACFPA8_17660</name>
</gene>
<dbReference type="SUPFAM" id="SSF55961">
    <property type="entry name" value="Bet v1-like"/>
    <property type="match status" value="1"/>
</dbReference>
<dbReference type="RefSeq" id="WP_386449564.1">
    <property type="nucleotide sequence ID" value="NZ_JBHSFH010000008.1"/>
</dbReference>
<evidence type="ECO:0000259" key="3">
    <source>
        <dbReference type="Pfam" id="PF08327"/>
    </source>
</evidence>
<dbReference type="Pfam" id="PF08327">
    <property type="entry name" value="AHSA1"/>
    <property type="match status" value="1"/>
</dbReference>
<dbReference type="CDD" id="cd08899">
    <property type="entry name" value="SRPBCC_CalC_Aha1-like_6"/>
    <property type="match status" value="1"/>
</dbReference>
<keyword evidence="5" id="KW-1185">Reference proteome</keyword>
<evidence type="ECO:0000256" key="2">
    <source>
        <dbReference type="SAM" id="MobiDB-lite"/>
    </source>
</evidence>
<evidence type="ECO:0000313" key="4">
    <source>
        <dbReference type="EMBL" id="MFC4495951.1"/>
    </source>
</evidence>
<accession>A0ABV9AAN5</accession>
<sequence length="180" mass="19549">MDRGSYFEHDGRPAVRFERTYQHSAERVWAAITEPGELAHWFPSAVRMEQRAGGTIEFTDDPNTGPTSGTVLTFEPPRRLAYTWGGDELHFELEPTGDDSCTLTLINVLETSDTAARNAAGWTVCLAELGKHFSDEVADGPHSSTAVPWRPLYDDYVAQGMPSGAPVPGEAGHGSVNTDG</sequence>